<keyword evidence="1" id="KW-0472">Membrane</keyword>
<keyword evidence="3" id="KW-1185">Reference proteome</keyword>
<keyword evidence="1" id="KW-0812">Transmembrane</keyword>
<dbReference type="EMBL" id="WSZM01001338">
    <property type="protein sequence ID" value="KAF4027683.1"/>
    <property type="molecule type" value="Genomic_DNA"/>
</dbReference>
<organism evidence="2 3">
    <name type="scientific">Phytophthora infestans</name>
    <name type="common">Potato late blight agent</name>
    <name type="synonym">Botrytis infestans</name>
    <dbReference type="NCBI Taxonomy" id="4787"/>
    <lineage>
        <taxon>Eukaryota</taxon>
        <taxon>Sar</taxon>
        <taxon>Stramenopiles</taxon>
        <taxon>Oomycota</taxon>
        <taxon>Peronosporomycetes</taxon>
        <taxon>Peronosporales</taxon>
        <taxon>Peronosporaceae</taxon>
        <taxon>Phytophthora</taxon>
    </lineage>
</organism>
<keyword evidence="1" id="KW-1133">Transmembrane helix</keyword>
<dbReference type="AlphaFoldDB" id="A0A833S5P0"/>
<reference evidence="2" key="1">
    <citation type="submission" date="2020-04" db="EMBL/GenBank/DDBJ databases">
        <title>Hybrid Assembly of Korean Phytophthora infestans isolates.</title>
        <authorList>
            <person name="Prokchorchik M."/>
            <person name="Lee Y."/>
            <person name="Seo J."/>
            <person name="Cho J.-H."/>
            <person name="Park Y.-E."/>
            <person name="Jang D.-C."/>
            <person name="Im J.-S."/>
            <person name="Choi J.-G."/>
            <person name="Park H.-J."/>
            <person name="Lee G.-B."/>
            <person name="Lee Y.-G."/>
            <person name="Hong S.-Y."/>
            <person name="Cho K."/>
            <person name="Sohn K.H."/>
        </authorList>
    </citation>
    <scope>NUCLEOTIDE SEQUENCE</scope>
    <source>
        <strain evidence="2">KR_1_A1</strain>
    </source>
</reference>
<accession>A0A833S5P0</accession>
<gene>
    <name evidence="2" type="ORF">GN244_ATG20689</name>
</gene>
<protein>
    <submittedName>
        <fullName evidence="2">Uncharacterized protein</fullName>
    </submittedName>
</protein>
<dbReference type="Proteomes" id="UP000602510">
    <property type="component" value="Unassembled WGS sequence"/>
</dbReference>
<evidence type="ECO:0000256" key="1">
    <source>
        <dbReference type="SAM" id="Phobius"/>
    </source>
</evidence>
<feature type="transmembrane region" description="Helical" evidence="1">
    <location>
        <begin position="12"/>
        <end position="34"/>
    </location>
</feature>
<evidence type="ECO:0000313" key="3">
    <source>
        <dbReference type="Proteomes" id="UP000602510"/>
    </source>
</evidence>
<sequence>MGIWSQETGHQIFNRVIIFSIYGLILAFLLIASFSNTVKLEPRGVAGRHLKACNDILNLKRVPIQCAYNTFGSPPNEGQHKTTFTQVLQAYTLALCVTLTRCAAVLFTSVSQLEVH</sequence>
<name>A0A833S5P0_PHYIN</name>
<evidence type="ECO:0000313" key="2">
    <source>
        <dbReference type="EMBL" id="KAF4027683.1"/>
    </source>
</evidence>
<comment type="caution">
    <text evidence="2">The sequence shown here is derived from an EMBL/GenBank/DDBJ whole genome shotgun (WGS) entry which is preliminary data.</text>
</comment>
<proteinExistence type="predicted"/>